<reference evidence="1 2" key="1">
    <citation type="journal article" name="Sci. Rep.">
        <title>Telomere-to-telomere assembled and centromere annotated genomes of the two main subspecies of the button mushroom Agaricus bisporus reveal especially polymorphic chromosome ends.</title>
        <authorList>
            <person name="Sonnenberg A.S.M."/>
            <person name="Sedaghat-Telgerd N."/>
            <person name="Lavrijssen B."/>
            <person name="Ohm R.A."/>
            <person name="Hendrickx P.M."/>
            <person name="Scholtmeijer K."/>
            <person name="Baars J.J.P."/>
            <person name="van Peer A."/>
        </authorList>
    </citation>
    <scope>NUCLEOTIDE SEQUENCE [LARGE SCALE GENOMIC DNA]</scope>
    <source>
        <strain evidence="1 2">H119_p4</strain>
    </source>
</reference>
<name>A0A8H7C8U2_AGABI</name>
<organism evidence="1 2">
    <name type="scientific">Agaricus bisporus var. burnettii</name>
    <dbReference type="NCBI Taxonomy" id="192524"/>
    <lineage>
        <taxon>Eukaryota</taxon>
        <taxon>Fungi</taxon>
        <taxon>Dikarya</taxon>
        <taxon>Basidiomycota</taxon>
        <taxon>Agaricomycotina</taxon>
        <taxon>Agaricomycetes</taxon>
        <taxon>Agaricomycetidae</taxon>
        <taxon>Agaricales</taxon>
        <taxon>Agaricineae</taxon>
        <taxon>Agaricaceae</taxon>
        <taxon>Agaricus</taxon>
    </lineage>
</organism>
<dbReference type="EMBL" id="JABXXO010000010">
    <property type="protein sequence ID" value="KAF7768583.1"/>
    <property type="molecule type" value="Genomic_DNA"/>
</dbReference>
<proteinExistence type="predicted"/>
<comment type="caution">
    <text evidence="1">The sequence shown here is derived from an EMBL/GenBank/DDBJ whole genome shotgun (WGS) entry which is preliminary data.</text>
</comment>
<gene>
    <name evidence="1" type="ORF">Agabi119p4_7826</name>
</gene>
<dbReference type="AlphaFoldDB" id="A0A8H7C8U2"/>
<evidence type="ECO:0000313" key="1">
    <source>
        <dbReference type="EMBL" id="KAF7768583.1"/>
    </source>
</evidence>
<dbReference type="Proteomes" id="UP000629468">
    <property type="component" value="Unassembled WGS sequence"/>
</dbReference>
<evidence type="ECO:0000313" key="2">
    <source>
        <dbReference type="Proteomes" id="UP000629468"/>
    </source>
</evidence>
<sequence length="127" mass="14553">MSGTVHDQKPLIPSHSCCVKCHAVNTHANSELLNRMMIPRWLALNFDLFFPRDSINDCAECVGRQTLMDAGYVSRALFSALGQWLKSISPHVTRLKRILKIRTMEPSPHKYIPFERKRTERGVMNGM</sequence>
<accession>A0A8H7C8U2</accession>
<protein>
    <submittedName>
        <fullName evidence="1">Uncharacterized protein</fullName>
    </submittedName>
</protein>